<proteinExistence type="predicted"/>
<dbReference type="VEuPathDB" id="FungiDB:CC77DRAFT_303133"/>
<evidence type="ECO:0000313" key="1">
    <source>
        <dbReference type="EMBL" id="OAG25141.1"/>
    </source>
</evidence>
<organism evidence="1 2">
    <name type="scientific">Alternaria alternata</name>
    <name type="common">Alternaria rot fungus</name>
    <name type="synonym">Torula alternata</name>
    <dbReference type="NCBI Taxonomy" id="5599"/>
    <lineage>
        <taxon>Eukaryota</taxon>
        <taxon>Fungi</taxon>
        <taxon>Dikarya</taxon>
        <taxon>Ascomycota</taxon>
        <taxon>Pezizomycotina</taxon>
        <taxon>Dothideomycetes</taxon>
        <taxon>Pleosporomycetidae</taxon>
        <taxon>Pleosporales</taxon>
        <taxon>Pleosporineae</taxon>
        <taxon>Pleosporaceae</taxon>
        <taxon>Alternaria</taxon>
        <taxon>Alternaria sect. Alternaria</taxon>
        <taxon>Alternaria alternata complex</taxon>
    </lineage>
</organism>
<protein>
    <submittedName>
        <fullName evidence="1">Uncharacterized protein</fullName>
    </submittedName>
</protein>
<reference evidence="1 2" key="1">
    <citation type="submission" date="2016-05" db="EMBL/GenBank/DDBJ databases">
        <title>Comparative analysis of secretome profiles of manganese(II)-oxidizing ascomycete fungi.</title>
        <authorList>
            <consortium name="DOE Joint Genome Institute"/>
            <person name="Zeiner C.A."/>
            <person name="Purvine S.O."/>
            <person name="Zink E.M."/>
            <person name="Wu S."/>
            <person name="Pasa-Tolic L."/>
            <person name="Chaput D.L."/>
            <person name="Haridas S."/>
            <person name="Grigoriev I.V."/>
            <person name="Santelli C.M."/>
            <person name="Hansel C.M."/>
        </authorList>
    </citation>
    <scope>NUCLEOTIDE SEQUENCE [LARGE SCALE GENOMIC DNA]</scope>
    <source>
        <strain evidence="1 2">SRC1lrK2f</strain>
    </source>
</reference>
<dbReference type="RefSeq" id="XP_018390562.1">
    <property type="nucleotide sequence ID" value="XM_018531148.1"/>
</dbReference>
<dbReference type="EMBL" id="KV441470">
    <property type="protein sequence ID" value="OAG25141.1"/>
    <property type="molecule type" value="Genomic_DNA"/>
</dbReference>
<accession>A0A177E153</accession>
<gene>
    <name evidence="1" type="ORF">CC77DRAFT_303133</name>
</gene>
<dbReference type="GeneID" id="29116742"/>
<dbReference type="KEGG" id="aalt:CC77DRAFT_303133"/>
<name>A0A177E153_ALTAL</name>
<keyword evidence="2" id="KW-1185">Reference proteome</keyword>
<evidence type="ECO:0000313" key="2">
    <source>
        <dbReference type="Proteomes" id="UP000077248"/>
    </source>
</evidence>
<sequence>MRQASQDGPPCHGMSLRFLRTIQSDPEHLLRPSCTLSITLPELYAQSYFAPPASHTIIHPNDAYQDARAAKQTLFSNEPNLRGNALIHTKIAVCNRIQLRTLNLHNPHSLVTRRALTITNGPILGRLQGKENRENCFSCIFVHLLQSKSINLADRTAIYPDSDLDVEGVPTPPNSPLYFSFFLFALSCACEKIILLAGHE</sequence>
<dbReference type="AlphaFoldDB" id="A0A177E153"/>
<dbReference type="Proteomes" id="UP000077248">
    <property type="component" value="Unassembled WGS sequence"/>
</dbReference>